<gene>
    <name evidence="2" type="ORF">HX845_09635</name>
</gene>
<dbReference type="EMBL" id="JACAQE010000002">
    <property type="protein sequence ID" value="NWC13903.1"/>
    <property type="molecule type" value="Genomic_DNA"/>
</dbReference>
<proteinExistence type="predicted"/>
<reference evidence="2 3" key="1">
    <citation type="submission" date="2020-04" db="EMBL/GenBank/DDBJ databases">
        <title>Molecular characterization of pseudomonads from Agaricus bisporus reveal novel blotch 2 pathogens in Western Europe.</title>
        <authorList>
            <person name="Taparia T."/>
            <person name="Krijger M."/>
            <person name="Haynes E."/>
            <person name="Elpinstone J.G."/>
            <person name="Noble R."/>
            <person name="Van Der Wolf J."/>
        </authorList>
    </citation>
    <scope>NUCLEOTIDE SEQUENCE [LARGE SCALE GENOMIC DNA]</scope>
    <source>
        <strain evidence="2 3">IPO3738</strain>
    </source>
</reference>
<evidence type="ECO:0000256" key="1">
    <source>
        <dbReference type="SAM" id="Coils"/>
    </source>
</evidence>
<protein>
    <submittedName>
        <fullName evidence="2">Uncharacterized protein</fullName>
    </submittedName>
</protein>
<feature type="coiled-coil region" evidence="1">
    <location>
        <begin position="45"/>
        <end position="79"/>
    </location>
</feature>
<keyword evidence="1" id="KW-0175">Coiled coil</keyword>
<organism evidence="2 3">
    <name type="scientific">Pseudomonas gingeri</name>
    <dbReference type="NCBI Taxonomy" id="117681"/>
    <lineage>
        <taxon>Bacteria</taxon>
        <taxon>Pseudomonadati</taxon>
        <taxon>Pseudomonadota</taxon>
        <taxon>Gammaproteobacteria</taxon>
        <taxon>Pseudomonadales</taxon>
        <taxon>Pseudomonadaceae</taxon>
        <taxon>Pseudomonas</taxon>
    </lineage>
</organism>
<comment type="caution">
    <text evidence="2">The sequence shown here is derived from an EMBL/GenBank/DDBJ whole genome shotgun (WGS) entry which is preliminary data.</text>
</comment>
<dbReference type="RefSeq" id="WP_017127493.1">
    <property type="nucleotide sequence ID" value="NZ_JACAQE010000002.1"/>
</dbReference>
<evidence type="ECO:0000313" key="3">
    <source>
        <dbReference type="Proteomes" id="UP000517547"/>
    </source>
</evidence>
<accession>A0A7Y8CCP3</accession>
<evidence type="ECO:0000313" key="2">
    <source>
        <dbReference type="EMBL" id="NWC13903.1"/>
    </source>
</evidence>
<dbReference type="Proteomes" id="UP000517547">
    <property type="component" value="Unassembled WGS sequence"/>
</dbReference>
<dbReference type="AlphaFoldDB" id="A0A7Y8CCP3"/>
<name>A0A7Y8CCP3_9PSED</name>
<sequence length="230" mass="24014">MARPCRNALVQGATLALLAGIALYLGGKLSTLSTEVHSRPSADHLESLQQQLQTVDAELEALRQSSAALQAESRRAEQVLLKRLGALETGNRSVDTLASGLAALGARVENSEGTLLTLKARLESHPVASVPALATASVTSAGGEPVARSKARPRARKTTAAVQPPFTIVGLESRGGESFLAVAPSGQPQLAAIELLRPGMAFSGWRLNTLESGKALWRRPDGSALSVSIQ</sequence>